<protein>
    <submittedName>
        <fullName evidence="4">Glycosyltransferase</fullName>
    </submittedName>
</protein>
<dbReference type="GO" id="GO:0009103">
    <property type="term" value="P:lipopolysaccharide biosynthetic process"/>
    <property type="evidence" value="ECO:0007669"/>
    <property type="project" value="TreeGrafter"/>
</dbReference>
<dbReference type="PANTHER" id="PTHR46401">
    <property type="entry name" value="GLYCOSYLTRANSFERASE WBBK-RELATED"/>
    <property type="match status" value="1"/>
</dbReference>
<sequence length="338" mass="39671">MERSQMLDKEIALVYRSEKNKRYSIETLFKPFDKQVNIQKIILPEDLNSIYNFFKLWVFLLKIKQKVIHITGDVHYVAILLFWKKNIITIHDLNHYENLKGLKKIIYGFIWFYLPLKIAHKIVAISPYTKKQLQNHFKIDENKIIIIPNSFLKFETPNFSYPEKNNLYFQILCVGNTENKNIERLIDAVEGIDKIKIRLIGKQPDELLIKFKNKNINFSIACDLTRNELFYEYICSNILYFASTKEGFGLPILEAQSLGVPVITSNTTAMPFVAGDGTVLVDPYSIESIKESILLFVNGKINLEELKEKGYKNIERFSEHIFFESYNKIYETIRNENI</sequence>
<gene>
    <name evidence="4" type="ORF">E0F76_04250</name>
</gene>
<accession>A0A4R5CII1</accession>
<dbReference type="OrthoDB" id="9801609at2"/>
<keyword evidence="1 4" id="KW-0808">Transferase</keyword>
<dbReference type="RefSeq" id="WP_132001843.1">
    <property type="nucleotide sequence ID" value="NZ_SMFK01000002.1"/>
</dbReference>
<keyword evidence="5" id="KW-1185">Reference proteome</keyword>
<dbReference type="Proteomes" id="UP000295479">
    <property type="component" value="Unassembled WGS sequence"/>
</dbReference>
<evidence type="ECO:0000259" key="3">
    <source>
        <dbReference type="Pfam" id="PF13439"/>
    </source>
</evidence>
<evidence type="ECO:0000259" key="2">
    <source>
        <dbReference type="Pfam" id="PF00534"/>
    </source>
</evidence>
<feature type="domain" description="Glycosyltransferase subfamily 4-like N-terminal" evidence="3">
    <location>
        <begin position="44"/>
        <end position="149"/>
    </location>
</feature>
<dbReference type="Gene3D" id="3.40.50.2000">
    <property type="entry name" value="Glycogen Phosphorylase B"/>
    <property type="match status" value="2"/>
</dbReference>
<feature type="domain" description="Glycosyl transferase family 1" evidence="2">
    <location>
        <begin position="168"/>
        <end position="312"/>
    </location>
</feature>
<dbReference type="EMBL" id="SMFK01000002">
    <property type="protein sequence ID" value="TDD98360.1"/>
    <property type="molecule type" value="Genomic_DNA"/>
</dbReference>
<dbReference type="Pfam" id="PF13439">
    <property type="entry name" value="Glyco_transf_4"/>
    <property type="match status" value="1"/>
</dbReference>
<evidence type="ECO:0000313" key="4">
    <source>
        <dbReference type="EMBL" id="TDD98360.1"/>
    </source>
</evidence>
<comment type="caution">
    <text evidence="4">The sequence shown here is derived from an EMBL/GenBank/DDBJ whole genome shotgun (WGS) entry which is preliminary data.</text>
</comment>
<dbReference type="SUPFAM" id="SSF53756">
    <property type="entry name" value="UDP-Glycosyltransferase/glycogen phosphorylase"/>
    <property type="match status" value="1"/>
</dbReference>
<dbReference type="PANTHER" id="PTHR46401:SF2">
    <property type="entry name" value="GLYCOSYLTRANSFERASE WBBK-RELATED"/>
    <property type="match status" value="1"/>
</dbReference>
<dbReference type="Pfam" id="PF00534">
    <property type="entry name" value="Glycos_transf_1"/>
    <property type="match status" value="1"/>
</dbReference>
<evidence type="ECO:0000313" key="5">
    <source>
        <dbReference type="Proteomes" id="UP000295479"/>
    </source>
</evidence>
<proteinExistence type="predicted"/>
<organism evidence="4 5">
    <name type="scientific">Flavobacterium cellulosilyticum</name>
    <dbReference type="NCBI Taxonomy" id="2541731"/>
    <lineage>
        <taxon>Bacteria</taxon>
        <taxon>Pseudomonadati</taxon>
        <taxon>Bacteroidota</taxon>
        <taxon>Flavobacteriia</taxon>
        <taxon>Flavobacteriales</taxon>
        <taxon>Flavobacteriaceae</taxon>
        <taxon>Flavobacterium</taxon>
    </lineage>
</organism>
<reference evidence="4 5" key="1">
    <citation type="submission" date="2019-03" db="EMBL/GenBank/DDBJ databases">
        <title>Flavobacterium AR-3-4 sp. nov. isolated from arctic soil.</title>
        <authorList>
            <person name="Chaudhary D.K."/>
        </authorList>
    </citation>
    <scope>NUCLEOTIDE SEQUENCE [LARGE SCALE GENOMIC DNA]</scope>
    <source>
        <strain evidence="4 5">AR-3-4</strain>
    </source>
</reference>
<dbReference type="AlphaFoldDB" id="A0A4R5CII1"/>
<dbReference type="GO" id="GO:0016757">
    <property type="term" value="F:glycosyltransferase activity"/>
    <property type="evidence" value="ECO:0007669"/>
    <property type="project" value="InterPro"/>
</dbReference>
<dbReference type="InterPro" id="IPR001296">
    <property type="entry name" value="Glyco_trans_1"/>
</dbReference>
<name>A0A4R5CII1_9FLAO</name>
<dbReference type="InterPro" id="IPR028098">
    <property type="entry name" value="Glyco_trans_4-like_N"/>
</dbReference>
<evidence type="ECO:0000256" key="1">
    <source>
        <dbReference type="ARBA" id="ARBA00022679"/>
    </source>
</evidence>